<gene>
    <name evidence="4" type="ORF">HannXRQ_Chr10g0302521</name>
    <name evidence="3" type="ORF">HanXRQr2_Chr10g0449851</name>
</gene>
<keyword evidence="2" id="KW-1133">Transmembrane helix</keyword>
<dbReference type="AlphaFoldDB" id="A0A251TKW9"/>
<reference evidence="4" key="2">
    <citation type="submission" date="2017-02" db="EMBL/GenBank/DDBJ databases">
        <title>Sunflower complete genome.</title>
        <authorList>
            <person name="Langlade N."/>
            <person name="Munos S."/>
        </authorList>
    </citation>
    <scope>NUCLEOTIDE SEQUENCE [LARGE SCALE GENOMIC DNA]</scope>
    <source>
        <tissue evidence="4">Leaves</tissue>
    </source>
</reference>
<dbReference type="EMBL" id="CM007899">
    <property type="protein sequence ID" value="OTG11777.1"/>
    <property type="molecule type" value="Genomic_DNA"/>
</dbReference>
<accession>A0A251TKW9</accession>
<reference evidence="3" key="3">
    <citation type="submission" date="2020-06" db="EMBL/GenBank/DDBJ databases">
        <title>Helianthus annuus Genome sequencing and assembly Release 2.</title>
        <authorList>
            <person name="Gouzy J."/>
            <person name="Langlade N."/>
            <person name="Munos S."/>
        </authorList>
    </citation>
    <scope>NUCLEOTIDE SEQUENCE</scope>
    <source>
        <tissue evidence="3">Leaves</tissue>
    </source>
</reference>
<evidence type="ECO:0000313" key="4">
    <source>
        <dbReference type="EMBL" id="OTG11777.1"/>
    </source>
</evidence>
<evidence type="ECO:0000313" key="5">
    <source>
        <dbReference type="Proteomes" id="UP000215914"/>
    </source>
</evidence>
<keyword evidence="5" id="KW-1185">Reference proteome</keyword>
<protein>
    <submittedName>
        <fullName evidence="4">Uncharacterized protein</fullName>
    </submittedName>
</protein>
<dbReference type="EMBL" id="MNCJ02000325">
    <property type="protein sequence ID" value="KAF5787176.1"/>
    <property type="molecule type" value="Genomic_DNA"/>
</dbReference>
<sequence length="129" mass="14969">MMYTVYGWMERDSLFPYLVQKKKKTLIPNISQLSQLLQPTSSRSTAPRQSGIHRSTAPPHRHQDPPLSACIHRRPSTTHSTPAVQKSQVIINMSESQKKVGKKKDKKFVICRLWIFVLNLLSIRYLWII</sequence>
<keyword evidence="2" id="KW-0472">Membrane</keyword>
<evidence type="ECO:0000313" key="3">
    <source>
        <dbReference type="EMBL" id="KAF5787176.1"/>
    </source>
</evidence>
<reference evidence="3 5" key="1">
    <citation type="journal article" date="2017" name="Nature">
        <title>The sunflower genome provides insights into oil metabolism, flowering and Asterid evolution.</title>
        <authorList>
            <person name="Badouin H."/>
            <person name="Gouzy J."/>
            <person name="Grassa C.J."/>
            <person name="Murat F."/>
            <person name="Staton S.E."/>
            <person name="Cottret L."/>
            <person name="Lelandais-Briere C."/>
            <person name="Owens G.L."/>
            <person name="Carrere S."/>
            <person name="Mayjonade B."/>
            <person name="Legrand L."/>
            <person name="Gill N."/>
            <person name="Kane N.C."/>
            <person name="Bowers J.E."/>
            <person name="Hubner S."/>
            <person name="Bellec A."/>
            <person name="Berard A."/>
            <person name="Berges H."/>
            <person name="Blanchet N."/>
            <person name="Boniface M.C."/>
            <person name="Brunel D."/>
            <person name="Catrice O."/>
            <person name="Chaidir N."/>
            <person name="Claudel C."/>
            <person name="Donnadieu C."/>
            <person name="Faraut T."/>
            <person name="Fievet G."/>
            <person name="Helmstetter N."/>
            <person name="King M."/>
            <person name="Knapp S.J."/>
            <person name="Lai Z."/>
            <person name="Le Paslier M.C."/>
            <person name="Lippi Y."/>
            <person name="Lorenzon L."/>
            <person name="Mandel J.R."/>
            <person name="Marage G."/>
            <person name="Marchand G."/>
            <person name="Marquand E."/>
            <person name="Bret-Mestries E."/>
            <person name="Morien E."/>
            <person name="Nambeesan S."/>
            <person name="Nguyen T."/>
            <person name="Pegot-Espagnet P."/>
            <person name="Pouilly N."/>
            <person name="Raftis F."/>
            <person name="Sallet E."/>
            <person name="Schiex T."/>
            <person name="Thomas J."/>
            <person name="Vandecasteele C."/>
            <person name="Vares D."/>
            <person name="Vear F."/>
            <person name="Vautrin S."/>
            <person name="Crespi M."/>
            <person name="Mangin B."/>
            <person name="Burke J.M."/>
            <person name="Salse J."/>
            <person name="Munos S."/>
            <person name="Vincourt P."/>
            <person name="Rieseberg L.H."/>
            <person name="Langlade N.B."/>
        </authorList>
    </citation>
    <scope>NUCLEOTIDE SEQUENCE [LARGE SCALE GENOMIC DNA]</scope>
    <source>
        <strain evidence="5">cv. SF193</strain>
        <tissue evidence="3">Leaves</tissue>
    </source>
</reference>
<proteinExistence type="predicted"/>
<name>A0A251TKW9_HELAN</name>
<evidence type="ECO:0000256" key="2">
    <source>
        <dbReference type="SAM" id="Phobius"/>
    </source>
</evidence>
<feature type="region of interest" description="Disordered" evidence="1">
    <location>
        <begin position="38"/>
        <end position="67"/>
    </location>
</feature>
<dbReference type="Proteomes" id="UP000215914">
    <property type="component" value="Chromosome 10"/>
</dbReference>
<dbReference type="InParanoid" id="A0A251TKW9"/>
<dbReference type="Gramene" id="mRNA:HanXRQr2_Chr10g0449851">
    <property type="protein sequence ID" value="mRNA:HanXRQr2_Chr10g0449851"/>
    <property type="gene ID" value="HanXRQr2_Chr10g0449851"/>
</dbReference>
<organism evidence="4 5">
    <name type="scientific">Helianthus annuus</name>
    <name type="common">Common sunflower</name>
    <dbReference type="NCBI Taxonomy" id="4232"/>
    <lineage>
        <taxon>Eukaryota</taxon>
        <taxon>Viridiplantae</taxon>
        <taxon>Streptophyta</taxon>
        <taxon>Embryophyta</taxon>
        <taxon>Tracheophyta</taxon>
        <taxon>Spermatophyta</taxon>
        <taxon>Magnoliopsida</taxon>
        <taxon>eudicotyledons</taxon>
        <taxon>Gunneridae</taxon>
        <taxon>Pentapetalae</taxon>
        <taxon>asterids</taxon>
        <taxon>campanulids</taxon>
        <taxon>Asterales</taxon>
        <taxon>Asteraceae</taxon>
        <taxon>Asteroideae</taxon>
        <taxon>Heliantheae alliance</taxon>
        <taxon>Heliantheae</taxon>
        <taxon>Helianthus</taxon>
    </lineage>
</organism>
<feature type="transmembrane region" description="Helical" evidence="2">
    <location>
        <begin position="108"/>
        <end position="127"/>
    </location>
</feature>
<evidence type="ECO:0000256" key="1">
    <source>
        <dbReference type="SAM" id="MobiDB-lite"/>
    </source>
</evidence>
<keyword evidence="2" id="KW-0812">Transmembrane</keyword>